<dbReference type="CDD" id="cd22778">
    <property type="entry name" value="DPBB_CEPL-like"/>
    <property type="match status" value="1"/>
</dbReference>
<keyword evidence="6" id="KW-1185">Reference proteome</keyword>
<evidence type="ECO:0000256" key="1">
    <source>
        <dbReference type="ARBA" id="ARBA00004613"/>
    </source>
</evidence>
<dbReference type="Pfam" id="PF07249">
    <property type="entry name" value="Cerato-platanin"/>
    <property type="match status" value="1"/>
</dbReference>
<evidence type="ECO:0000256" key="2">
    <source>
        <dbReference type="ARBA" id="ARBA00010421"/>
    </source>
</evidence>
<dbReference type="Gene3D" id="2.40.40.10">
    <property type="entry name" value="RlpA-like domain"/>
    <property type="match status" value="1"/>
</dbReference>
<dbReference type="SUPFAM" id="SSF50685">
    <property type="entry name" value="Barwin-like endoglucanases"/>
    <property type="match status" value="1"/>
</dbReference>
<dbReference type="GO" id="GO:0005576">
    <property type="term" value="C:extracellular region"/>
    <property type="evidence" value="ECO:0007669"/>
    <property type="project" value="UniProtKB-SubCell"/>
</dbReference>
<keyword evidence="3" id="KW-0964">Secreted</keyword>
<comment type="caution">
    <text evidence="5">The sequence shown here is derived from an EMBL/GenBank/DDBJ whole genome shotgun (WGS) entry which is preliminary data.</text>
</comment>
<dbReference type="Proteomes" id="UP001140560">
    <property type="component" value="Unassembled WGS sequence"/>
</dbReference>
<dbReference type="OrthoDB" id="4898945at2759"/>
<accession>A0A9W8Y0X9</accession>
<evidence type="ECO:0000256" key="3">
    <source>
        <dbReference type="ARBA" id="ARBA00022525"/>
    </source>
</evidence>
<feature type="signal peptide" evidence="4">
    <location>
        <begin position="1"/>
        <end position="21"/>
    </location>
</feature>
<dbReference type="InterPro" id="IPR036908">
    <property type="entry name" value="RlpA-like_sf"/>
</dbReference>
<proteinExistence type="inferred from homology"/>
<dbReference type="InterPro" id="IPR010829">
    <property type="entry name" value="Cerato-platanin"/>
</dbReference>
<name>A0A9W8Y0X9_9PLEO</name>
<dbReference type="AlphaFoldDB" id="A0A9W8Y0X9"/>
<organism evidence="5 6">
    <name type="scientific">Neocucurbitaria cava</name>
    <dbReference type="NCBI Taxonomy" id="798079"/>
    <lineage>
        <taxon>Eukaryota</taxon>
        <taxon>Fungi</taxon>
        <taxon>Dikarya</taxon>
        <taxon>Ascomycota</taxon>
        <taxon>Pezizomycotina</taxon>
        <taxon>Dothideomycetes</taxon>
        <taxon>Pleosporomycetidae</taxon>
        <taxon>Pleosporales</taxon>
        <taxon>Pleosporineae</taxon>
        <taxon>Cucurbitariaceae</taxon>
        <taxon>Neocucurbitaria</taxon>
    </lineage>
</organism>
<feature type="chain" id="PRO_5040861999" description="Cerato-platanin" evidence="4">
    <location>
        <begin position="22"/>
        <end position="167"/>
    </location>
</feature>
<evidence type="ECO:0000313" key="6">
    <source>
        <dbReference type="Proteomes" id="UP001140560"/>
    </source>
</evidence>
<evidence type="ECO:0000313" key="5">
    <source>
        <dbReference type="EMBL" id="KAJ4363544.1"/>
    </source>
</evidence>
<reference evidence="5" key="1">
    <citation type="submission" date="2022-10" db="EMBL/GenBank/DDBJ databases">
        <title>Tapping the CABI collections for fungal endophytes: first genome assemblies for Collariella, Neodidymelliopsis, Ascochyta clinopodiicola, Didymella pomorum, Didymosphaeria variabile, Neocosmospora piperis and Neocucurbitaria cava.</title>
        <authorList>
            <person name="Hill R."/>
        </authorList>
    </citation>
    <scope>NUCLEOTIDE SEQUENCE</scope>
    <source>
        <strain evidence="5">IMI 356814</strain>
    </source>
</reference>
<gene>
    <name evidence="5" type="ORF">N0V83_009840</name>
</gene>
<comment type="similarity">
    <text evidence="2">Belongs to the cerato-platanin family.</text>
</comment>
<comment type="subcellular location">
    <subcellularLocation>
        <location evidence="1">Secreted</location>
    </subcellularLocation>
</comment>
<evidence type="ECO:0008006" key="7">
    <source>
        <dbReference type="Google" id="ProtNLM"/>
    </source>
</evidence>
<dbReference type="EMBL" id="JAPEUY010000019">
    <property type="protein sequence ID" value="KAJ4363544.1"/>
    <property type="molecule type" value="Genomic_DNA"/>
</dbReference>
<keyword evidence="4" id="KW-0732">Signal</keyword>
<evidence type="ECO:0000256" key="4">
    <source>
        <dbReference type="SAM" id="SignalP"/>
    </source>
</evidence>
<protein>
    <recommendedName>
        <fullName evidence="7">Cerato-platanin</fullName>
    </recommendedName>
</protein>
<sequence>MMRLFSATAIAALGFAGFGSAQLMNVGYDTNYDDASLLVAAVSCSDGVNGLMTRYGWQLLGDIPSFPHVGAFPGVTWNSEECGNCYRFSYQEQFIYVLAVDAAYGTPVIAQLAMNELTLGKAASLGRVLANVTLVDSANCYLGETLPPTEPTVAGNKSVGSGQNVSV</sequence>